<dbReference type="Gene3D" id="3.40.50.300">
    <property type="entry name" value="P-loop containing nucleotide triphosphate hydrolases"/>
    <property type="match status" value="1"/>
</dbReference>
<evidence type="ECO:0000256" key="2">
    <source>
        <dbReference type="ARBA" id="ARBA00022741"/>
    </source>
</evidence>
<dbReference type="InterPro" id="IPR003593">
    <property type="entry name" value="AAA+_ATPase"/>
</dbReference>
<dbReference type="GO" id="GO:0005524">
    <property type="term" value="F:ATP binding"/>
    <property type="evidence" value="ECO:0007669"/>
    <property type="project" value="UniProtKB-KW"/>
</dbReference>
<keyword evidence="3 5" id="KW-0067">ATP-binding</keyword>
<dbReference type="PROSITE" id="PS00211">
    <property type="entry name" value="ABC_TRANSPORTER_1"/>
    <property type="match status" value="1"/>
</dbReference>
<keyword evidence="1" id="KW-0813">Transport</keyword>
<dbReference type="PANTHER" id="PTHR42939:SF3">
    <property type="entry name" value="ABC TRANSPORTER ATP-BINDING COMPONENT"/>
    <property type="match status" value="1"/>
</dbReference>
<dbReference type="EMBL" id="CP081135">
    <property type="protein sequence ID" value="UEL48016.1"/>
    <property type="molecule type" value="Genomic_DNA"/>
</dbReference>
<protein>
    <submittedName>
        <fullName evidence="5">ABC transporter ATP-binding protein</fullName>
    </submittedName>
</protein>
<dbReference type="KEGG" id="tem:JW646_00760"/>
<proteinExistence type="predicted"/>
<reference evidence="5 6" key="1">
    <citation type="journal article" date="2023" name="Int. J. Syst. Evol. Microbiol.">
        <title>Terrisporobacter hibernicus sp. nov., isolated from bovine faeces in Northern Ireland.</title>
        <authorList>
            <person name="Mitchell M."/>
            <person name="Nguyen S.V."/>
            <person name="Connor M."/>
            <person name="Fairley D.J."/>
            <person name="Donoghue O."/>
            <person name="Marshall H."/>
            <person name="Koolman L."/>
            <person name="McMullan G."/>
            <person name="Schaffer K.E."/>
            <person name="McGrath J.W."/>
            <person name="Fanning S."/>
        </authorList>
    </citation>
    <scope>NUCLEOTIDE SEQUENCE [LARGE SCALE GENOMIC DNA]</scope>
    <source>
        <strain evidence="5 6">MCA3</strain>
    </source>
</reference>
<evidence type="ECO:0000313" key="5">
    <source>
        <dbReference type="EMBL" id="UEL48016.1"/>
    </source>
</evidence>
<dbReference type="GO" id="GO:0016887">
    <property type="term" value="F:ATP hydrolysis activity"/>
    <property type="evidence" value="ECO:0007669"/>
    <property type="project" value="InterPro"/>
</dbReference>
<keyword evidence="6" id="KW-1185">Reference proteome</keyword>
<dbReference type="SMART" id="SM00382">
    <property type="entry name" value="AAA"/>
    <property type="match status" value="1"/>
</dbReference>
<dbReference type="PROSITE" id="PS50893">
    <property type="entry name" value="ABC_TRANSPORTER_2"/>
    <property type="match status" value="1"/>
</dbReference>
<keyword evidence="2" id="KW-0547">Nucleotide-binding</keyword>
<dbReference type="Proteomes" id="UP001198983">
    <property type="component" value="Chromosome"/>
</dbReference>
<evidence type="ECO:0000256" key="1">
    <source>
        <dbReference type="ARBA" id="ARBA00022448"/>
    </source>
</evidence>
<dbReference type="InterPro" id="IPR003439">
    <property type="entry name" value="ABC_transporter-like_ATP-bd"/>
</dbReference>
<organism evidence="5 6">
    <name type="scientific">Terrisporobacter hibernicus</name>
    <dbReference type="NCBI Taxonomy" id="2813371"/>
    <lineage>
        <taxon>Bacteria</taxon>
        <taxon>Bacillati</taxon>
        <taxon>Bacillota</taxon>
        <taxon>Clostridia</taxon>
        <taxon>Peptostreptococcales</taxon>
        <taxon>Peptostreptococcaceae</taxon>
        <taxon>Terrisporobacter</taxon>
    </lineage>
</organism>
<dbReference type="InterPro" id="IPR027417">
    <property type="entry name" value="P-loop_NTPase"/>
</dbReference>
<evidence type="ECO:0000259" key="4">
    <source>
        <dbReference type="PROSITE" id="PS50893"/>
    </source>
</evidence>
<dbReference type="PANTHER" id="PTHR42939">
    <property type="entry name" value="ABC TRANSPORTER ATP-BINDING PROTEIN ALBC-RELATED"/>
    <property type="match status" value="1"/>
</dbReference>
<name>A0AAX2ZG60_9FIRM</name>
<dbReference type="Pfam" id="PF00005">
    <property type="entry name" value="ABC_tran"/>
    <property type="match status" value="1"/>
</dbReference>
<dbReference type="InterPro" id="IPR051782">
    <property type="entry name" value="ABC_Transporter_VariousFunc"/>
</dbReference>
<sequence length="285" mass="33109">MNAIEINNLRKDFNNFSLRIEDLKIPKGFVTGFIGPNGSGKTTTIKLILSMLKKDSGSVKLFNQEYEGDDLSLKEHIGYVGEFNGYLQESKLSRIKKSLCLFYKNWDEKLYNRYMKEFELDENKIYKELSKGQQKKFEIVMTLSHRPKIIIMDEPTANLDPLVRNEVLEMLQERIEEDNATVFFSTHITSDLDKIGDYLVFIYKGKIFLADDKDSILQNHVIVKGNNELLQKETKDIFISVNKNSFGFEGLVKNKEKAYELFGEEAVYDKPNLEDILTYYTRGNK</sequence>
<feature type="domain" description="ABC transporter" evidence="4">
    <location>
        <begin position="1"/>
        <end position="229"/>
    </location>
</feature>
<dbReference type="InterPro" id="IPR017871">
    <property type="entry name" value="ABC_transporter-like_CS"/>
</dbReference>
<gene>
    <name evidence="5" type="ORF">JW646_00760</name>
</gene>
<evidence type="ECO:0000313" key="6">
    <source>
        <dbReference type="Proteomes" id="UP001198983"/>
    </source>
</evidence>
<dbReference type="CDD" id="cd03230">
    <property type="entry name" value="ABC_DR_subfamily_A"/>
    <property type="match status" value="1"/>
</dbReference>
<dbReference type="SUPFAM" id="SSF52540">
    <property type="entry name" value="P-loop containing nucleoside triphosphate hydrolases"/>
    <property type="match status" value="1"/>
</dbReference>
<accession>A0AAX2ZG60</accession>
<dbReference type="AlphaFoldDB" id="A0AAX2ZG60"/>
<evidence type="ECO:0000256" key="3">
    <source>
        <dbReference type="ARBA" id="ARBA00022840"/>
    </source>
</evidence>
<dbReference type="RefSeq" id="WP_228416227.1">
    <property type="nucleotide sequence ID" value="NZ_CP081135.1"/>
</dbReference>